<dbReference type="AlphaFoldDB" id="A0A344UHH4"/>
<feature type="signal peptide" evidence="1">
    <location>
        <begin position="1"/>
        <end position="22"/>
    </location>
</feature>
<dbReference type="KEGG" id="chrb:DK843_10705"/>
<organism evidence="2 3">
    <name type="scientific">Chromobacterium phragmitis</name>
    <dbReference type="NCBI Taxonomy" id="2202141"/>
    <lineage>
        <taxon>Bacteria</taxon>
        <taxon>Pseudomonadati</taxon>
        <taxon>Pseudomonadota</taxon>
        <taxon>Betaproteobacteria</taxon>
        <taxon>Neisseriales</taxon>
        <taxon>Chromobacteriaceae</taxon>
        <taxon>Chromobacterium</taxon>
    </lineage>
</organism>
<name>A0A344UHH4_9NEIS</name>
<feature type="chain" id="PRO_5016717138" evidence="1">
    <location>
        <begin position="23"/>
        <end position="169"/>
    </location>
</feature>
<reference evidence="2 3" key="1">
    <citation type="submission" date="2018-05" db="EMBL/GenBank/DDBJ databases">
        <title>Genome sequencing, assembly and analysis of the novel insecticidal bacterium, Chromobacterium phragmitis.</title>
        <authorList>
            <person name="Sparks M.E."/>
            <person name="Blackburn M.B."/>
            <person name="Gundersen-Rindal D.E."/>
        </authorList>
    </citation>
    <scope>NUCLEOTIDE SEQUENCE [LARGE SCALE GENOMIC DNA]</scope>
    <source>
        <strain evidence="2">IIBBL 274-1</strain>
    </source>
</reference>
<sequence length="169" mass="19478">MRQYNKAVMLALLAGLACQSAAGDGVRFGRVPVKDADVVALTNKRWDKRVYLRENGKQFDLFAAYENYDIETIIRRGRYLALFLFSYGIAEDMEEGKRYHEVPHCMFVERRTGCVLGEGSQFTCDGEWVQAAVWQPRDREAWNMRALRKQVLAGTDKEGAENRRRCGMR</sequence>
<dbReference type="EMBL" id="CP029554">
    <property type="protein sequence ID" value="AXE34722.1"/>
    <property type="molecule type" value="Genomic_DNA"/>
</dbReference>
<proteinExistence type="predicted"/>
<keyword evidence="1" id="KW-0732">Signal</keyword>
<evidence type="ECO:0000256" key="1">
    <source>
        <dbReference type="SAM" id="SignalP"/>
    </source>
</evidence>
<dbReference type="Proteomes" id="UP000252038">
    <property type="component" value="Chromosome"/>
</dbReference>
<accession>A0A344UHH4</accession>
<gene>
    <name evidence="2" type="ORF">DK843_10705</name>
</gene>
<evidence type="ECO:0000313" key="2">
    <source>
        <dbReference type="EMBL" id="AXE34722.1"/>
    </source>
</evidence>
<protein>
    <submittedName>
        <fullName evidence="2">Uncharacterized protein</fullName>
    </submittedName>
</protein>
<dbReference type="PROSITE" id="PS51257">
    <property type="entry name" value="PROKAR_LIPOPROTEIN"/>
    <property type="match status" value="1"/>
</dbReference>
<evidence type="ECO:0000313" key="3">
    <source>
        <dbReference type="Proteomes" id="UP000252038"/>
    </source>
</evidence>